<protein>
    <submittedName>
        <fullName evidence="1">Uncharacterized protein</fullName>
    </submittedName>
</protein>
<name>A0ACB0LJY4_TRIPR</name>
<reference evidence="1" key="1">
    <citation type="submission" date="2023-10" db="EMBL/GenBank/DDBJ databases">
        <authorList>
            <person name="Rodriguez Cubillos JULIANA M."/>
            <person name="De Vega J."/>
        </authorList>
    </citation>
    <scope>NUCLEOTIDE SEQUENCE</scope>
</reference>
<keyword evidence="2" id="KW-1185">Reference proteome</keyword>
<gene>
    <name evidence="1" type="ORF">MILVUS5_LOCUS33069</name>
</gene>
<proteinExistence type="predicted"/>
<evidence type="ECO:0000313" key="1">
    <source>
        <dbReference type="EMBL" id="CAJ2668718.1"/>
    </source>
</evidence>
<organism evidence="1 2">
    <name type="scientific">Trifolium pratense</name>
    <name type="common">Red clover</name>
    <dbReference type="NCBI Taxonomy" id="57577"/>
    <lineage>
        <taxon>Eukaryota</taxon>
        <taxon>Viridiplantae</taxon>
        <taxon>Streptophyta</taxon>
        <taxon>Embryophyta</taxon>
        <taxon>Tracheophyta</taxon>
        <taxon>Spermatophyta</taxon>
        <taxon>Magnoliopsida</taxon>
        <taxon>eudicotyledons</taxon>
        <taxon>Gunneridae</taxon>
        <taxon>Pentapetalae</taxon>
        <taxon>rosids</taxon>
        <taxon>fabids</taxon>
        <taxon>Fabales</taxon>
        <taxon>Fabaceae</taxon>
        <taxon>Papilionoideae</taxon>
        <taxon>50 kb inversion clade</taxon>
        <taxon>NPAAA clade</taxon>
        <taxon>Hologalegina</taxon>
        <taxon>IRL clade</taxon>
        <taxon>Trifolieae</taxon>
        <taxon>Trifolium</taxon>
    </lineage>
</organism>
<sequence length="70" mass="7896">MGQKKVKKLCMMCNGLVMVMRCCLGMKSKVDRGNFVVSGMMGHGGDVDMKEKLNIEWEEVVAEKHRMNMG</sequence>
<comment type="caution">
    <text evidence="1">The sequence shown here is derived from an EMBL/GenBank/DDBJ whole genome shotgun (WGS) entry which is preliminary data.</text>
</comment>
<accession>A0ACB0LJY4</accession>
<evidence type="ECO:0000313" key="2">
    <source>
        <dbReference type="Proteomes" id="UP001177021"/>
    </source>
</evidence>
<dbReference type="Proteomes" id="UP001177021">
    <property type="component" value="Unassembled WGS sequence"/>
</dbReference>
<dbReference type="EMBL" id="CASHSV030000513">
    <property type="protein sequence ID" value="CAJ2668718.1"/>
    <property type="molecule type" value="Genomic_DNA"/>
</dbReference>